<gene>
    <name evidence="1" type="ORF">FHX73_18149</name>
</gene>
<accession>A0A561SA73</accession>
<evidence type="ECO:0000313" key="1">
    <source>
        <dbReference type="EMBL" id="TWF71778.1"/>
    </source>
</evidence>
<dbReference type="OrthoDB" id="9763644at2"/>
<protein>
    <submittedName>
        <fullName evidence="1">Uncharacterized protein</fullName>
    </submittedName>
</protein>
<dbReference type="Proteomes" id="UP000317940">
    <property type="component" value="Unassembled WGS sequence"/>
</dbReference>
<dbReference type="RefSeq" id="WP_145911569.1">
    <property type="nucleotide sequence ID" value="NZ_BAAAMZ010000022.1"/>
</dbReference>
<evidence type="ECO:0000313" key="2">
    <source>
        <dbReference type="Proteomes" id="UP000317940"/>
    </source>
</evidence>
<sequence>MTTDAPPSMVLVRIGDKVYPAKTSSTCRTCQHPKRAAIEAWYLGGYRWRAILRQLEEQPSPLGEMTEKALRYHFEHHLPIEAKAQQAIIERRAAQLGDAIDEYGDRVADHLAALELTISQGFDRLHRGEIKVTGGDLLNAIKLKHQIDESLGEDTDSQVWRQALMIHMRLALEFIRPEDRPAFGKALSDHPVLRALSESQKKPREIPQT</sequence>
<dbReference type="AlphaFoldDB" id="A0A561SA73"/>
<keyword evidence="2" id="KW-1185">Reference proteome</keyword>
<organism evidence="1 2">
    <name type="scientific">Kitasatospora viridis</name>
    <dbReference type="NCBI Taxonomy" id="281105"/>
    <lineage>
        <taxon>Bacteria</taxon>
        <taxon>Bacillati</taxon>
        <taxon>Actinomycetota</taxon>
        <taxon>Actinomycetes</taxon>
        <taxon>Kitasatosporales</taxon>
        <taxon>Streptomycetaceae</taxon>
        <taxon>Kitasatospora</taxon>
    </lineage>
</organism>
<proteinExistence type="predicted"/>
<dbReference type="EMBL" id="VIWT01000008">
    <property type="protein sequence ID" value="TWF71778.1"/>
    <property type="molecule type" value="Genomic_DNA"/>
</dbReference>
<comment type="caution">
    <text evidence="1">The sequence shown here is derived from an EMBL/GenBank/DDBJ whole genome shotgun (WGS) entry which is preliminary data.</text>
</comment>
<reference evidence="1 2" key="1">
    <citation type="submission" date="2019-06" db="EMBL/GenBank/DDBJ databases">
        <title>Sequencing the genomes of 1000 actinobacteria strains.</title>
        <authorList>
            <person name="Klenk H.-P."/>
        </authorList>
    </citation>
    <scope>NUCLEOTIDE SEQUENCE [LARGE SCALE GENOMIC DNA]</scope>
    <source>
        <strain evidence="1 2">DSM 44826</strain>
    </source>
</reference>
<name>A0A561SA73_9ACTN</name>